<dbReference type="Pfam" id="PF01764">
    <property type="entry name" value="Lipase_3"/>
    <property type="match status" value="1"/>
</dbReference>
<feature type="transmembrane region" description="Helical" evidence="1">
    <location>
        <begin position="9"/>
        <end position="28"/>
    </location>
</feature>
<proteinExistence type="predicted"/>
<reference evidence="3 4" key="1">
    <citation type="journal article" date="2011" name="Genome Res.">
        <title>Chromosome and gene copy number variation allow major structural change between species and strains of Leishmania.</title>
        <authorList>
            <person name="Rogers M.B."/>
            <person name="Hilley J.D."/>
            <person name="Dickens N.J."/>
            <person name="Wilkes J."/>
            <person name="Bates P.A."/>
            <person name="Depledge D.P."/>
            <person name="Harris D."/>
            <person name="Her Y."/>
            <person name="Herzyk P."/>
            <person name="Imamura H."/>
            <person name="Otto T.D."/>
            <person name="Sanders M."/>
            <person name="Seeger K."/>
            <person name="Dujardin J.C."/>
            <person name="Berriman M."/>
            <person name="Smith D.F."/>
            <person name="Hertz-Fowler C."/>
            <person name="Mottram J.C."/>
        </authorList>
    </citation>
    <scope>NUCLEOTIDE SEQUENCE [LARGE SCALE GENOMIC DNA]</scope>
    <source>
        <strain evidence="3 4">MHOM/GT/2001/U1103</strain>
    </source>
</reference>
<dbReference type="VEuPathDB" id="TriTrypDB:LmxM.30.2460"/>
<keyword evidence="1" id="KW-0812">Transmembrane</keyword>
<dbReference type="OrthoDB" id="345705at2759"/>
<dbReference type="PANTHER" id="PTHR45856">
    <property type="entry name" value="ALPHA/BETA-HYDROLASES SUPERFAMILY PROTEIN"/>
    <property type="match status" value="1"/>
</dbReference>
<dbReference type="InterPro" id="IPR029058">
    <property type="entry name" value="AB_hydrolase_fold"/>
</dbReference>
<keyword evidence="4" id="KW-1185">Reference proteome</keyword>
<dbReference type="RefSeq" id="XP_003877766.1">
    <property type="nucleotide sequence ID" value="XM_003877717.1"/>
</dbReference>
<keyword evidence="1" id="KW-0472">Membrane</keyword>
<dbReference type="PhylomeDB" id="E9B246"/>
<dbReference type="GO" id="GO:0004806">
    <property type="term" value="F:triacylglycerol lipase activity"/>
    <property type="evidence" value="ECO:0007669"/>
    <property type="project" value="UniProtKB-EC"/>
</dbReference>
<evidence type="ECO:0000256" key="1">
    <source>
        <dbReference type="SAM" id="Phobius"/>
    </source>
</evidence>
<name>E9B246_LEIMU</name>
<dbReference type="InterPro" id="IPR051218">
    <property type="entry name" value="Sec_MonoDiacylglyc_Lipase"/>
</dbReference>
<dbReference type="OMA" id="CTRCECT"/>
<dbReference type="SUPFAM" id="SSF53474">
    <property type="entry name" value="alpha/beta-Hydrolases"/>
    <property type="match status" value="1"/>
</dbReference>
<keyword evidence="3" id="KW-0378">Hydrolase</keyword>
<keyword evidence="1" id="KW-1133">Transmembrane helix</keyword>
<feature type="domain" description="Fungal lipase-type" evidence="2">
    <location>
        <begin position="113"/>
        <end position="270"/>
    </location>
</feature>
<dbReference type="PANTHER" id="PTHR45856:SF25">
    <property type="entry name" value="FUNGAL LIPASE-LIKE DOMAIN-CONTAINING PROTEIN"/>
    <property type="match status" value="1"/>
</dbReference>
<dbReference type="GeneID" id="13453293"/>
<accession>E9B246</accession>
<dbReference type="EC" id="3.1.1.3" evidence="3"/>
<evidence type="ECO:0000259" key="2">
    <source>
        <dbReference type="Pfam" id="PF01764"/>
    </source>
</evidence>
<organism evidence="3 4">
    <name type="scientific">Leishmania mexicana (strain MHOM/GT/2001/U1103)</name>
    <dbReference type="NCBI Taxonomy" id="929439"/>
    <lineage>
        <taxon>Eukaryota</taxon>
        <taxon>Discoba</taxon>
        <taxon>Euglenozoa</taxon>
        <taxon>Kinetoplastea</taxon>
        <taxon>Metakinetoplastina</taxon>
        <taxon>Trypanosomatida</taxon>
        <taxon>Trypanosomatidae</taxon>
        <taxon>Leishmaniinae</taxon>
        <taxon>Leishmania</taxon>
    </lineage>
</organism>
<sequence length="363" mass="40899">MTHVSSCKLVCFNTVVAGLIVFLTLYTVSAHLTEDSKLAIVGVNRARYNTTDAWKALYFSKAAYCEAEKLTHWSCGDTCTNATPEFRLFNVYDNTSTGNFGYSGVDHVAKRIVVAFRGTYNTANWLQNLDFIFMTYPHPDCGKCKVHRGFYTAYASLRTQMIQDVLLLHARYPLYTLFVTGHSLGGAIAMLAAVDLTTWDMSEAEVLGKGVLSRGVVSPPLHLTPITLYTFGEPRVGNGHFSNWSLSVLTGRQTFRLTHAKDPVPHVPPRTLSYVHMPREVWYPKDDKKHYLCRDNAFSEDPYCSNSVFATQVPDHLMYLGVCTRCECTAAEMEEIYSYELPPEMYNILALDDAMDNPNVTRR</sequence>
<dbReference type="Gene3D" id="3.40.50.1820">
    <property type="entry name" value="alpha/beta hydrolase"/>
    <property type="match status" value="1"/>
</dbReference>
<dbReference type="AlphaFoldDB" id="E9B246"/>
<dbReference type="CDD" id="cd00519">
    <property type="entry name" value="Lipase_3"/>
    <property type="match status" value="1"/>
</dbReference>
<gene>
    <name evidence="3" type="ORF">LMXM_30_2460</name>
</gene>
<dbReference type="EMBL" id="FR799583">
    <property type="protein sequence ID" value="CBZ29304.1"/>
    <property type="molecule type" value="Genomic_DNA"/>
</dbReference>
<dbReference type="InterPro" id="IPR002921">
    <property type="entry name" value="Fungal_lipase-type"/>
</dbReference>
<evidence type="ECO:0000313" key="4">
    <source>
        <dbReference type="Proteomes" id="UP000007259"/>
    </source>
</evidence>
<dbReference type="KEGG" id="lmi:LMXM_30_2460"/>
<evidence type="ECO:0000313" key="3">
    <source>
        <dbReference type="EMBL" id="CBZ29304.1"/>
    </source>
</evidence>
<dbReference type="GO" id="GO:0006629">
    <property type="term" value="P:lipid metabolic process"/>
    <property type="evidence" value="ECO:0007669"/>
    <property type="project" value="InterPro"/>
</dbReference>
<dbReference type="Proteomes" id="UP000007259">
    <property type="component" value="Chromosome 30"/>
</dbReference>
<protein>
    <submittedName>
        <fullName evidence="3">Lipase</fullName>
        <ecNumber evidence="3">3.1.1.3</ecNumber>
    </submittedName>
</protein>